<accession>A0A315ZFC5</accession>
<dbReference type="RefSeq" id="WP_146201590.1">
    <property type="nucleotide sequence ID" value="NZ_QGDO01000001.1"/>
</dbReference>
<dbReference type="OrthoDB" id="333971at2"/>
<keyword evidence="2" id="KW-1185">Reference proteome</keyword>
<evidence type="ECO:0008006" key="3">
    <source>
        <dbReference type="Google" id="ProtNLM"/>
    </source>
</evidence>
<dbReference type="EMBL" id="QGDO01000001">
    <property type="protein sequence ID" value="PWJ43873.1"/>
    <property type="molecule type" value="Genomic_DNA"/>
</dbReference>
<name>A0A315ZFC5_SEDFL</name>
<sequence length="215" mass="24387">MKTIITIFLLSLPLCLVAQQRKKGDLYLINEAGAAYTSYHGDYPYEVTYQEFIAVPSFSIYESQGISPQLHLGVYYHLTPRSAVTAGIGNSPVHFDTEAGFDFKRTLINMYHFSAGYRHLLKSEGKFIPYLETEFYFQSVSHLLSRAKGSGSSIQPEIGVIIDVSNKMNIILNGYYRYAVSFYHIDQLDYTLRPYAYGLNVGVEFKIGESLEILK</sequence>
<evidence type="ECO:0000313" key="2">
    <source>
        <dbReference type="Proteomes" id="UP000245535"/>
    </source>
</evidence>
<dbReference type="Proteomes" id="UP000245535">
    <property type="component" value="Unassembled WGS sequence"/>
</dbReference>
<proteinExistence type="predicted"/>
<evidence type="ECO:0000313" key="1">
    <source>
        <dbReference type="EMBL" id="PWJ43873.1"/>
    </source>
</evidence>
<dbReference type="AlphaFoldDB" id="A0A315ZFC5"/>
<organism evidence="1 2">
    <name type="scientific">Sediminitomix flava</name>
    <dbReference type="NCBI Taxonomy" id="379075"/>
    <lineage>
        <taxon>Bacteria</taxon>
        <taxon>Pseudomonadati</taxon>
        <taxon>Bacteroidota</taxon>
        <taxon>Cytophagia</taxon>
        <taxon>Cytophagales</taxon>
        <taxon>Flammeovirgaceae</taxon>
        <taxon>Sediminitomix</taxon>
    </lineage>
</organism>
<protein>
    <recommendedName>
        <fullName evidence="3">Outer membrane protein with beta-barrel domain</fullName>
    </recommendedName>
</protein>
<comment type="caution">
    <text evidence="1">The sequence shown here is derived from an EMBL/GenBank/DDBJ whole genome shotgun (WGS) entry which is preliminary data.</text>
</comment>
<gene>
    <name evidence="1" type="ORF">BC781_101219</name>
</gene>
<reference evidence="1 2" key="1">
    <citation type="submission" date="2018-03" db="EMBL/GenBank/DDBJ databases">
        <title>Genomic Encyclopedia of Archaeal and Bacterial Type Strains, Phase II (KMG-II): from individual species to whole genera.</title>
        <authorList>
            <person name="Goeker M."/>
        </authorList>
    </citation>
    <scope>NUCLEOTIDE SEQUENCE [LARGE SCALE GENOMIC DNA]</scope>
    <source>
        <strain evidence="1 2">DSM 28229</strain>
    </source>
</reference>